<reference evidence="2" key="1">
    <citation type="journal article" date="2022" name="Mol. Ecol. Resour.">
        <title>The genomes of chicory, endive, great burdock and yacon provide insights into Asteraceae palaeo-polyploidization history and plant inulin production.</title>
        <authorList>
            <person name="Fan W."/>
            <person name="Wang S."/>
            <person name="Wang H."/>
            <person name="Wang A."/>
            <person name="Jiang F."/>
            <person name="Liu H."/>
            <person name="Zhao H."/>
            <person name="Xu D."/>
            <person name="Zhang Y."/>
        </authorList>
    </citation>
    <scope>NUCLEOTIDE SEQUENCE [LARGE SCALE GENOMIC DNA]</scope>
    <source>
        <strain evidence="2">cv. Niubang</strain>
    </source>
</reference>
<dbReference type="Proteomes" id="UP001055879">
    <property type="component" value="Linkage Group LG09"/>
</dbReference>
<protein>
    <submittedName>
        <fullName evidence="1">Uncharacterized protein</fullName>
    </submittedName>
</protein>
<proteinExistence type="predicted"/>
<keyword evidence="2" id="KW-1185">Reference proteome</keyword>
<dbReference type="EMBL" id="CM042055">
    <property type="protein sequence ID" value="KAI3702351.1"/>
    <property type="molecule type" value="Genomic_DNA"/>
</dbReference>
<comment type="caution">
    <text evidence="1">The sequence shown here is derived from an EMBL/GenBank/DDBJ whole genome shotgun (WGS) entry which is preliminary data.</text>
</comment>
<sequence>MANQGEEEDKLEDVNSEGRTKECPLESRYAGEERPTMELRQEVVKESQVENSKFSLGVEPTPRQITEIKSANINRGEEEFMMIEKVSKEGEKKESADNCALDGLRSGSGPKRVFVSPRCQSQIDEVQIGVGSPGNTHQVRKDRKEAENSKLKTKKRDMFGMGRGKVSFHLLKKKARSSGQKLGQKYLNRIGENSNQERRKKKNENWTSPGSFMAASDDLRSSDSTSDVIEFGKQLGLSWDGKKRKDDQIGTCWAEEWLSYLPKVGIGVADSIRRVSWIHVTNCFWLRSRLGSSINCQLGFGHDWGTVAVVDGLFCPVSSSRLGGINSSILEML</sequence>
<reference evidence="1 2" key="2">
    <citation type="journal article" date="2022" name="Mol. Ecol. Resour.">
        <title>The genomes of chicory, endive, great burdock and yacon provide insights into Asteraceae paleo-polyploidization history and plant inulin production.</title>
        <authorList>
            <person name="Fan W."/>
            <person name="Wang S."/>
            <person name="Wang H."/>
            <person name="Wang A."/>
            <person name="Jiang F."/>
            <person name="Liu H."/>
            <person name="Zhao H."/>
            <person name="Xu D."/>
            <person name="Zhang Y."/>
        </authorList>
    </citation>
    <scope>NUCLEOTIDE SEQUENCE [LARGE SCALE GENOMIC DNA]</scope>
    <source>
        <strain evidence="2">cv. Niubang</strain>
    </source>
</reference>
<evidence type="ECO:0000313" key="2">
    <source>
        <dbReference type="Proteomes" id="UP001055879"/>
    </source>
</evidence>
<evidence type="ECO:0000313" key="1">
    <source>
        <dbReference type="EMBL" id="KAI3702351.1"/>
    </source>
</evidence>
<name>A0ACB8ZXA0_ARCLA</name>
<accession>A0ACB8ZXA0</accession>
<organism evidence="1 2">
    <name type="scientific">Arctium lappa</name>
    <name type="common">Greater burdock</name>
    <name type="synonym">Lappa major</name>
    <dbReference type="NCBI Taxonomy" id="4217"/>
    <lineage>
        <taxon>Eukaryota</taxon>
        <taxon>Viridiplantae</taxon>
        <taxon>Streptophyta</taxon>
        <taxon>Embryophyta</taxon>
        <taxon>Tracheophyta</taxon>
        <taxon>Spermatophyta</taxon>
        <taxon>Magnoliopsida</taxon>
        <taxon>eudicotyledons</taxon>
        <taxon>Gunneridae</taxon>
        <taxon>Pentapetalae</taxon>
        <taxon>asterids</taxon>
        <taxon>campanulids</taxon>
        <taxon>Asterales</taxon>
        <taxon>Asteraceae</taxon>
        <taxon>Carduoideae</taxon>
        <taxon>Cardueae</taxon>
        <taxon>Arctiinae</taxon>
        <taxon>Arctium</taxon>
    </lineage>
</organism>
<gene>
    <name evidence="1" type="ORF">L6452_28087</name>
</gene>